<dbReference type="Proteomes" id="UP000827976">
    <property type="component" value="Chromosome 8"/>
</dbReference>
<keyword evidence="2" id="KW-1185">Reference proteome</keyword>
<dbReference type="EMBL" id="CM037018">
    <property type="protein sequence ID" value="KAH7674456.1"/>
    <property type="molecule type" value="Genomic_DNA"/>
</dbReference>
<comment type="caution">
    <text evidence="1">The sequence shown here is derived from an EMBL/GenBank/DDBJ whole genome shotgun (WGS) entry which is preliminary data.</text>
</comment>
<gene>
    <name evidence="1" type="ORF">IHE45_08G074700</name>
</gene>
<reference evidence="2" key="1">
    <citation type="journal article" date="2022" name="Nat. Commun.">
        <title>Chromosome evolution and the genetic basis of agronomically important traits in greater yam.</title>
        <authorList>
            <person name="Bredeson J.V."/>
            <person name="Lyons J.B."/>
            <person name="Oniyinde I.O."/>
            <person name="Okereke N.R."/>
            <person name="Kolade O."/>
            <person name="Nnabue I."/>
            <person name="Nwadili C.O."/>
            <person name="Hribova E."/>
            <person name="Parker M."/>
            <person name="Nwogha J."/>
            <person name="Shu S."/>
            <person name="Carlson J."/>
            <person name="Kariba R."/>
            <person name="Muthemba S."/>
            <person name="Knop K."/>
            <person name="Barton G.J."/>
            <person name="Sherwood A.V."/>
            <person name="Lopez-Montes A."/>
            <person name="Asiedu R."/>
            <person name="Jamnadass R."/>
            <person name="Muchugi A."/>
            <person name="Goodstein D."/>
            <person name="Egesi C.N."/>
            <person name="Featherston J."/>
            <person name="Asfaw A."/>
            <person name="Simpson G.G."/>
            <person name="Dolezel J."/>
            <person name="Hendre P.S."/>
            <person name="Van Deynze A."/>
            <person name="Kumar P.L."/>
            <person name="Obidiegwu J.E."/>
            <person name="Bhattacharjee R."/>
            <person name="Rokhsar D.S."/>
        </authorList>
    </citation>
    <scope>NUCLEOTIDE SEQUENCE [LARGE SCALE GENOMIC DNA]</scope>
    <source>
        <strain evidence="2">cv. TDa95/00328</strain>
    </source>
</reference>
<evidence type="ECO:0000313" key="1">
    <source>
        <dbReference type="EMBL" id="KAH7674456.1"/>
    </source>
</evidence>
<sequence>MEKMGVAEPQLEDLFKQKKHARNPLVPIGLISFRQGKSQLRQKIMRAHVVTQGATVALIFGSAYYYGDQFKGSK</sequence>
<proteinExistence type="predicted"/>
<accession>A0ACB7VK38</accession>
<name>A0ACB7VK38_DIOAL</name>
<protein>
    <submittedName>
        <fullName evidence="1">Hypoxia induced protein domain-containing protein</fullName>
    </submittedName>
</protein>
<evidence type="ECO:0000313" key="2">
    <source>
        <dbReference type="Proteomes" id="UP000827976"/>
    </source>
</evidence>
<organism evidence="1 2">
    <name type="scientific">Dioscorea alata</name>
    <name type="common">Purple yam</name>
    <dbReference type="NCBI Taxonomy" id="55571"/>
    <lineage>
        <taxon>Eukaryota</taxon>
        <taxon>Viridiplantae</taxon>
        <taxon>Streptophyta</taxon>
        <taxon>Embryophyta</taxon>
        <taxon>Tracheophyta</taxon>
        <taxon>Spermatophyta</taxon>
        <taxon>Magnoliopsida</taxon>
        <taxon>Liliopsida</taxon>
        <taxon>Dioscoreales</taxon>
        <taxon>Dioscoreaceae</taxon>
        <taxon>Dioscorea</taxon>
    </lineage>
</organism>